<dbReference type="AlphaFoldDB" id="A0AAJ0EKG8"/>
<accession>A0AAJ0EKG8</accession>
<gene>
    <name evidence="1" type="ORF">BDP81DRAFT_85448</name>
</gene>
<proteinExistence type="predicted"/>
<reference evidence="1" key="1">
    <citation type="submission" date="2021-06" db="EMBL/GenBank/DDBJ databases">
        <title>Comparative genomics, transcriptomics and evolutionary studies reveal genomic signatures of adaptation to plant cell wall in hemibiotrophic fungi.</title>
        <authorList>
            <consortium name="DOE Joint Genome Institute"/>
            <person name="Baroncelli R."/>
            <person name="Diaz J.F."/>
            <person name="Benocci T."/>
            <person name="Peng M."/>
            <person name="Battaglia E."/>
            <person name="Haridas S."/>
            <person name="Andreopoulos W."/>
            <person name="Labutti K."/>
            <person name="Pangilinan J."/>
            <person name="Floch G.L."/>
            <person name="Makela M.R."/>
            <person name="Henrissat B."/>
            <person name="Grigoriev I.V."/>
            <person name="Crouch J.A."/>
            <person name="De Vries R.P."/>
            <person name="Sukno S.A."/>
            <person name="Thon M.R."/>
        </authorList>
    </citation>
    <scope>NUCLEOTIDE SEQUENCE</scope>
    <source>
        <strain evidence="1">CBS 102054</strain>
    </source>
</reference>
<protein>
    <submittedName>
        <fullName evidence="1">Uncharacterized protein</fullName>
    </submittedName>
</protein>
<organism evidence="1 2">
    <name type="scientific">Colletotrichum phormii</name>
    <dbReference type="NCBI Taxonomy" id="359342"/>
    <lineage>
        <taxon>Eukaryota</taxon>
        <taxon>Fungi</taxon>
        <taxon>Dikarya</taxon>
        <taxon>Ascomycota</taxon>
        <taxon>Pezizomycotina</taxon>
        <taxon>Sordariomycetes</taxon>
        <taxon>Hypocreomycetidae</taxon>
        <taxon>Glomerellales</taxon>
        <taxon>Glomerellaceae</taxon>
        <taxon>Colletotrichum</taxon>
        <taxon>Colletotrichum acutatum species complex</taxon>
    </lineage>
</organism>
<dbReference type="EMBL" id="JAHMHQ010000002">
    <property type="protein sequence ID" value="KAK1654572.1"/>
    <property type="molecule type" value="Genomic_DNA"/>
</dbReference>
<name>A0AAJ0EKG8_9PEZI</name>
<dbReference type="Proteomes" id="UP001243989">
    <property type="component" value="Unassembled WGS sequence"/>
</dbReference>
<sequence>MSRCVIEEFSVDALINCIGEHDTNICVKLPRHRTRNEVLFDNLDGENDGRFCIKPRGILWLAAVASENKMDCGLDHAFYCCPDKDVGGFRSCLCGQGVRDNHFECLLTAMELPVDGGFDRQCGFESQDKVKPTLKDTKILPLTDDDIDKLSSHYKCESYP</sequence>
<evidence type="ECO:0000313" key="1">
    <source>
        <dbReference type="EMBL" id="KAK1654572.1"/>
    </source>
</evidence>
<dbReference type="GeneID" id="85481256"/>
<comment type="caution">
    <text evidence="1">The sequence shown here is derived from an EMBL/GenBank/DDBJ whole genome shotgun (WGS) entry which is preliminary data.</text>
</comment>
<keyword evidence="2" id="KW-1185">Reference proteome</keyword>
<evidence type="ECO:0000313" key="2">
    <source>
        <dbReference type="Proteomes" id="UP001243989"/>
    </source>
</evidence>
<dbReference type="RefSeq" id="XP_060450616.1">
    <property type="nucleotide sequence ID" value="XM_060596394.1"/>
</dbReference>